<dbReference type="PANTHER" id="PTHR43133">
    <property type="entry name" value="RNA POLYMERASE ECF-TYPE SIGMA FACTO"/>
    <property type="match status" value="1"/>
</dbReference>
<accession>A0A143PLU3</accession>
<keyword evidence="3" id="KW-0804">Transcription</keyword>
<dbReference type="GO" id="GO:0006352">
    <property type="term" value="P:DNA-templated transcription initiation"/>
    <property type="evidence" value="ECO:0007669"/>
    <property type="project" value="InterPro"/>
</dbReference>
<dbReference type="EMBL" id="CP015136">
    <property type="protein sequence ID" value="AMY09461.1"/>
    <property type="molecule type" value="Genomic_DNA"/>
</dbReference>
<reference evidence="6" key="2">
    <citation type="submission" date="2016-04" db="EMBL/GenBank/DDBJ databases">
        <title>First Complete Genome Sequence of a Subdivision 6 Acidobacterium.</title>
        <authorList>
            <person name="Huang S."/>
            <person name="Vieira S."/>
            <person name="Bunk B."/>
            <person name="Riedel T."/>
            <person name="Sproeer C."/>
            <person name="Overmann J."/>
        </authorList>
    </citation>
    <scope>NUCLEOTIDE SEQUENCE [LARGE SCALE GENOMIC DNA]</scope>
    <source>
        <strain evidence="6">DSM 100886 HEG_-6_39</strain>
    </source>
</reference>
<dbReference type="STRING" id="1855912.LuPra_02678"/>
<evidence type="ECO:0000256" key="1">
    <source>
        <dbReference type="ARBA" id="ARBA00023015"/>
    </source>
</evidence>
<gene>
    <name evidence="5" type="ORF">LuPra_02678</name>
</gene>
<dbReference type="Pfam" id="PF07638">
    <property type="entry name" value="Sigma70_ECF"/>
    <property type="match status" value="1"/>
</dbReference>
<dbReference type="KEGG" id="abac:LuPra_02678"/>
<dbReference type="InterPro" id="IPR011517">
    <property type="entry name" value="RNA_pol_sigma70_ECF-like"/>
</dbReference>
<name>A0A143PLU3_LUTPR</name>
<dbReference type="Gene3D" id="1.10.10.10">
    <property type="entry name" value="Winged helix-like DNA-binding domain superfamily/Winged helix DNA-binding domain"/>
    <property type="match status" value="1"/>
</dbReference>
<dbReference type="NCBIfam" id="TIGR02937">
    <property type="entry name" value="sigma70-ECF"/>
    <property type="match status" value="1"/>
</dbReference>
<sequence length="188" mass="21417">MSSHITRLLVAWGEGDQHARDELLDAVYDDLRRLAHHHLRHERPGHTLQTTAIVHDAYLQLVDQRYVRWQSRTHFFAIASHLIRRILVAHARRRSADKRGGGAIRVALHPEMAASPPRDIALVAMDRALEALEQVDPQQSHIVELRFFGGLTVEETADALGISPRTVKRDWRMAKAWLQRALETEGAT</sequence>
<dbReference type="Proteomes" id="UP000076079">
    <property type="component" value="Chromosome"/>
</dbReference>
<evidence type="ECO:0000256" key="3">
    <source>
        <dbReference type="ARBA" id="ARBA00023163"/>
    </source>
</evidence>
<dbReference type="NCBIfam" id="TIGR02999">
    <property type="entry name" value="Sig-70_X6"/>
    <property type="match status" value="1"/>
</dbReference>
<reference evidence="5 6" key="1">
    <citation type="journal article" date="2016" name="Genome Announc.">
        <title>First Complete Genome Sequence of a Subdivision 6 Acidobacterium Strain.</title>
        <authorList>
            <person name="Huang S."/>
            <person name="Vieira S."/>
            <person name="Bunk B."/>
            <person name="Riedel T."/>
            <person name="Sproer C."/>
            <person name="Overmann J."/>
        </authorList>
    </citation>
    <scope>NUCLEOTIDE SEQUENCE [LARGE SCALE GENOMIC DNA]</scope>
    <source>
        <strain evidence="6">DSM 100886 HEG_-6_39</strain>
    </source>
</reference>
<dbReference type="InterPro" id="IPR053812">
    <property type="entry name" value="HTH_Sigma70_ECF-like"/>
</dbReference>
<dbReference type="OrthoDB" id="118280at2"/>
<dbReference type="InterPro" id="IPR039425">
    <property type="entry name" value="RNA_pol_sigma-70-like"/>
</dbReference>
<dbReference type="RefSeq" id="WP_110171209.1">
    <property type="nucleotide sequence ID" value="NZ_CP015136.1"/>
</dbReference>
<dbReference type="InterPro" id="IPR013324">
    <property type="entry name" value="RNA_pol_sigma_r3/r4-like"/>
</dbReference>
<evidence type="ECO:0000259" key="4">
    <source>
        <dbReference type="Pfam" id="PF07638"/>
    </source>
</evidence>
<dbReference type="PANTHER" id="PTHR43133:SF39">
    <property type="entry name" value="SIMILAR TO RNA POLYMERASE SIGMA-E FACTOR"/>
    <property type="match status" value="1"/>
</dbReference>
<dbReference type="SUPFAM" id="SSF88659">
    <property type="entry name" value="Sigma3 and sigma4 domains of RNA polymerase sigma factors"/>
    <property type="match status" value="1"/>
</dbReference>
<feature type="domain" description="RNA polymerase sigma-70 ECF-like HTH" evidence="4">
    <location>
        <begin position="3"/>
        <end position="183"/>
    </location>
</feature>
<keyword evidence="2" id="KW-0731">Sigma factor</keyword>
<keyword evidence="6" id="KW-1185">Reference proteome</keyword>
<dbReference type="GO" id="GO:0016987">
    <property type="term" value="F:sigma factor activity"/>
    <property type="evidence" value="ECO:0007669"/>
    <property type="project" value="UniProtKB-KW"/>
</dbReference>
<keyword evidence="1" id="KW-0805">Transcription regulation</keyword>
<organism evidence="5 6">
    <name type="scientific">Luteitalea pratensis</name>
    <dbReference type="NCBI Taxonomy" id="1855912"/>
    <lineage>
        <taxon>Bacteria</taxon>
        <taxon>Pseudomonadati</taxon>
        <taxon>Acidobacteriota</taxon>
        <taxon>Vicinamibacteria</taxon>
        <taxon>Vicinamibacterales</taxon>
        <taxon>Vicinamibacteraceae</taxon>
        <taxon>Luteitalea</taxon>
    </lineage>
</organism>
<proteinExistence type="predicted"/>
<evidence type="ECO:0000313" key="6">
    <source>
        <dbReference type="Proteomes" id="UP000076079"/>
    </source>
</evidence>
<dbReference type="InterPro" id="IPR014284">
    <property type="entry name" value="RNA_pol_sigma-70_dom"/>
</dbReference>
<dbReference type="AlphaFoldDB" id="A0A143PLU3"/>
<evidence type="ECO:0000256" key="2">
    <source>
        <dbReference type="ARBA" id="ARBA00023082"/>
    </source>
</evidence>
<dbReference type="CDD" id="cd06171">
    <property type="entry name" value="Sigma70_r4"/>
    <property type="match status" value="1"/>
</dbReference>
<dbReference type="InterPro" id="IPR036388">
    <property type="entry name" value="WH-like_DNA-bd_sf"/>
</dbReference>
<protein>
    <submittedName>
        <fullName evidence="5">RNA polymerase sigma factor</fullName>
    </submittedName>
</protein>
<evidence type="ECO:0000313" key="5">
    <source>
        <dbReference type="EMBL" id="AMY09461.1"/>
    </source>
</evidence>